<protein>
    <recommendedName>
        <fullName evidence="1">non-specific serine/threonine protein kinase</fullName>
        <ecNumber evidence="1">2.7.11.1</ecNumber>
    </recommendedName>
</protein>
<evidence type="ECO:0000259" key="9">
    <source>
        <dbReference type="PROSITE" id="PS50011"/>
    </source>
</evidence>
<evidence type="ECO:0000256" key="4">
    <source>
        <dbReference type="ARBA" id="ARBA00022741"/>
    </source>
</evidence>
<dbReference type="GO" id="GO:0004674">
    <property type="term" value="F:protein serine/threonine kinase activity"/>
    <property type="evidence" value="ECO:0007669"/>
    <property type="project" value="UniProtKB-KW"/>
</dbReference>
<dbReference type="PROSITE" id="PS00108">
    <property type="entry name" value="PROTEIN_KINASE_ST"/>
    <property type="match status" value="1"/>
</dbReference>
<dbReference type="EMBL" id="SAUN01000001">
    <property type="protein sequence ID" value="RVX38939.1"/>
    <property type="molecule type" value="Genomic_DNA"/>
</dbReference>
<dbReference type="InterPro" id="IPR011009">
    <property type="entry name" value="Kinase-like_dom_sf"/>
</dbReference>
<dbReference type="SMART" id="SM00220">
    <property type="entry name" value="S_TKc"/>
    <property type="match status" value="1"/>
</dbReference>
<evidence type="ECO:0000313" key="11">
    <source>
        <dbReference type="Proteomes" id="UP000284824"/>
    </source>
</evidence>
<evidence type="ECO:0000256" key="6">
    <source>
        <dbReference type="ARBA" id="ARBA00022840"/>
    </source>
</evidence>
<dbReference type="PANTHER" id="PTHR43289:SF6">
    <property type="entry name" value="SERINE_THREONINE-PROTEIN KINASE NEKL-3"/>
    <property type="match status" value="1"/>
</dbReference>
<evidence type="ECO:0000256" key="5">
    <source>
        <dbReference type="ARBA" id="ARBA00022777"/>
    </source>
</evidence>
<feature type="binding site" evidence="7">
    <location>
        <position position="38"/>
    </location>
    <ligand>
        <name>ATP</name>
        <dbReference type="ChEBI" id="CHEBI:30616"/>
    </ligand>
</feature>
<dbReference type="PROSITE" id="PS50011">
    <property type="entry name" value="PROTEIN_KINASE_DOM"/>
    <property type="match status" value="1"/>
</dbReference>
<dbReference type="InterPro" id="IPR000719">
    <property type="entry name" value="Prot_kinase_dom"/>
</dbReference>
<keyword evidence="2 10" id="KW-0723">Serine/threonine-protein kinase</keyword>
<dbReference type="CDD" id="cd14014">
    <property type="entry name" value="STKc_PknB_like"/>
    <property type="match status" value="1"/>
</dbReference>
<feature type="domain" description="Protein kinase" evidence="9">
    <location>
        <begin position="9"/>
        <end position="272"/>
    </location>
</feature>
<keyword evidence="3" id="KW-0808">Transferase</keyword>
<comment type="caution">
    <text evidence="10">The sequence shown here is derived from an EMBL/GenBank/DDBJ whole genome shotgun (WGS) entry which is preliminary data.</text>
</comment>
<dbReference type="PROSITE" id="PS00107">
    <property type="entry name" value="PROTEIN_KINASE_ATP"/>
    <property type="match status" value="1"/>
</dbReference>
<feature type="region of interest" description="Disordered" evidence="8">
    <location>
        <begin position="347"/>
        <end position="395"/>
    </location>
</feature>
<keyword evidence="4 7" id="KW-0547">Nucleotide-binding</keyword>
<gene>
    <name evidence="10" type="ORF">EDD27_1268</name>
</gene>
<keyword evidence="6 7" id="KW-0067">ATP-binding</keyword>
<evidence type="ECO:0000256" key="1">
    <source>
        <dbReference type="ARBA" id="ARBA00012513"/>
    </source>
</evidence>
<keyword evidence="5 10" id="KW-0418">Kinase</keyword>
<evidence type="ECO:0000256" key="2">
    <source>
        <dbReference type="ARBA" id="ARBA00022527"/>
    </source>
</evidence>
<dbReference type="Gene3D" id="3.30.200.20">
    <property type="entry name" value="Phosphorylase Kinase, domain 1"/>
    <property type="match status" value="1"/>
</dbReference>
<reference evidence="10 11" key="1">
    <citation type="submission" date="2019-01" db="EMBL/GenBank/DDBJ databases">
        <title>Sequencing the genomes of 1000 actinobacteria strains.</title>
        <authorList>
            <person name="Klenk H.-P."/>
        </authorList>
    </citation>
    <scope>NUCLEOTIDE SEQUENCE [LARGE SCALE GENOMIC DNA]</scope>
    <source>
        <strain evidence="10 11">DSM 43925</strain>
    </source>
</reference>
<dbReference type="InterPro" id="IPR017441">
    <property type="entry name" value="Protein_kinase_ATP_BS"/>
</dbReference>
<accession>A0A438LZG3</accession>
<proteinExistence type="predicted"/>
<dbReference type="Gene3D" id="1.10.510.10">
    <property type="entry name" value="Transferase(Phosphotransferase) domain 1"/>
    <property type="match status" value="1"/>
</dbReference>
<sequence length="395" mass="41461">MSEVLMGRYRLIAELGHGGMGTVWRGHDELLDREVAIKAIAGGIDRPENERLIQRSLREARVAARLNHPNIADVYDVVEEDGRLWIVLQLVPAPSLGQVIAGKGPLAPSAAARVGLDLLAALEAAHAAGVVHRDIKPDNILLPEGGGAVLTDFGIAAVSDDDDPLTRPDVVLGTPAYIAPERATGSAAGPASDLWSLGATLYTAVEGHPPFARDTAMATLVAVVHDAPQPFGRAGALATTISALLHKDPAKRPGVARARGMLQALLSQDPLVQTAPTDTIGRGPARRHVRHLAAAVLTLAASFAAAVMLDEPAVRARGPAQQAVEPPQQVHHAEAVRLVQRIPKERRVAAPAGDDPPPAKTERPVITGAYGHDQKGSHPSKGKGNNGKGHKRHKG</sequence>
<dbReference type="AlphaFoldDB" id="A0A438LZG3"/>
<keyword evidence="11" id="KW-1185">Reference proteome</keyword>
<dbReference type="OrthoDB" id="3679634at2"/>
<dbReference type="SUPFAM" id="SSF56112">
    <property type="entry name" value="Protein kinase-like (PK-like)"/>
    <property type="match status" value="1"/>
</dbReference>
<dbReference type="Pfam" id="PF00069">
    <property type="entry name" value="Pkinase"/>
    <property type="match status" value="1"/>
</dbReference>
<dbReference type="Proteomes" id="UP000284824">
    <property type="component" value="Unassembled WGS sequence"/>
</dbReference>
<dbReference type="PANTHER" id="PTHR43289">
    <property type="entry name" value="MITOGEN-ACTIVATED PROTEIN KINASE KINASE KINASE 20-RELATED"/>
    <property type="match status" value="1"/>
</dbReference>
<dbReference type="InterPro" id="IPR008271">
    <property type="entry name" value="Ser/Thr_kinase_AS"/>
</dbReference>
<dbReference type="RefSeq" id="WP_127931506.1">
    <property type="nucleotide sequence ID" value="NZ_SAUN01000001.1"/>
</dbReference>
<dbReference type="EC" id="2.7.11.1" evidence="1"/>
<name>A0A438LZG3_9ACTN</name>
<dbReference type="GO" id="GO:0005524">
    <property type="term" value="F:ATP binding"/>
    <property type="evidence" value="ECO:0007669"/>
    <property type="project" value="UniProtKB-UniRule"/>
</dbReference>
<evidence type="ECO:0000313" key="10">
    <source>
        <dbReference type="EMBL" id="RVX38939.1"/>
    </source>
</evidence>
<evidence type="ECO:0000256" key="7">
    <source>
        <dbReference type="PROSITE-ProRule" id="PRU10141"/>
    </source>
</evidence>
<evidence type="ECO:0000256" key="3">
    <source>
        <dbReference type="ARBA" id="ARBA00022679"/>
    </source>
</evidence>
<evidence type="ECO:0000256" key="8">
    <source>
        <dbReference type="SAM" id="MobiDB-lite"/>
    </source>
</evidence>
<organism evidence="10 11">
    <name type="scientific">Nonomuraea polychroma</name>
    <dbReference type="NCBI Taxonomy" id="46176"/>
    <lineage>
        <taxon>Bacteria</taxon>
        <taxon>Bacillati</taxon>
        <taxon>Actinomycetota</taxon>
        <taxon>Actinomycetes</taxon>
        <taxon>Streptosporangiales</taxon>
        <taxon>Streptosporangiaceae</taxon>
        <taxon>Nonomuraea</taxon>
    </lineage>
</organism>